<keyword evidence="1" id="KW-1133">Transmembrane helix</keyword>
<protein>
    <submittedName>
        <fullName evidence="3">Uncharacterized protein</fullName>
    </submittedName>
</protein>
<organism evidence="3 4">
    <name type="scientific">Mytilus galloprovincialis</name>
    <name type="common">Mediterranean mussel</name>
    <dbReference type="NCBI Taxonomy" id="29158"/>
    <lineage>
        <taxon>Eukaryota</taxon>
        <taxon>Metazoa</taxon>
        <taxon>Spiralia</taxon>
        <taxon>Lophotrochozoa</taxon>
        <taxon>Mollusca</taxon>
        <taxon>Bivalvia</taxon>
        <taxon>Autobranchia</taxon>
        <taxon>Pteriomorphia</taxon>
        <taxon>Mytilida</taxon>
        <taxon>Mytiloidea</taxon>
        <taxon>Mytilidae</taxon>
        <taxon>Mytilinae</taxon>
        <taxon>Mytilus</taxon>
    </lineage>
</organism>
<evidence type="ECO:0000313" key="4">
    <source>
        <dbReference type="Proteomes" id="UP000596742"/>
    </source>
</evidence>
<sequence length="424" mass="44861">MMVKKSVQLVICLLSLLTVELCSAANVDEACTGNTDCTVANSECSSGTCKCVGTTHYKSSATVCTPRGAFGGVCVTSIGDSTCLHSLKCTSNTCQCTTPTSEFFDTTDNTCKAKGGFGGVCVTSIGDSTCLYSLKCTSNTCQCTTPANQFFDTSDNTCKAKITLEATCTTGPTDQCLDVNAECKADTNNANKCLCKTTHYKDSNDACVDKIALEATCTPGSTDQCKDTSAECKTDTDTANKCLCKTTHYKDSNDACAAKGGFGGVCVTATGDSTCLYSLKCTTDTCQCATPVSQFFDSTAKTCKPKIALNMECTIETDKPCADPMAVCTQHGSGPNKCMCNSDSYPSSDKCVARKLHNINCMENGHVNECVENAECKKVNNEFKCQCKNGAEENGKCNGVTVITPNFLLTIVCLIVTIVYKIQK</sequence>
<feature type="chain" id="PRO_5032567349" evidence="2">
    <location>
        <begin position="25"/>
        <end position="424"/>
    </location>
</feature>
<keyword evidence="1" id="KW-0812">Transmembrane</keyword>
<evidence type="ECO:0000256" key="1">
    <source>
        <dbReference type="SAM" id="Phobius"/>
    </source>
</evidence>
<name>A0A8B6FTS9_MYTGA</name>
<dbReference type="EMBL" id="UYJE01007419">
    <property type="protein sequence ID" value="VDI54599.1"/>
    <property type="molecule type" value="Genomic_DNA"/>
</dbReference>
<accession>A0A8B6FTS9</accession>
<reference evidence="3" key="1">
    <citation type="submission" date="2018-11" db="EMBL/GenBank/DDBJ databases">
        <authorList>
            <person name="Alioto T."/>
            <person name="Alioto T."/>
        </authorList>
    </citation>
    <scope>NUCLEOTIDE SEQUENCE</scope>
</reference>
<keyword evidence="2" id="KW-0732">Signal</keyword>
<keyword evidence="4" id="KW-1185">Reference proteome</keyword>
<evidence type="ECO:0000256" key="2">
    <source>
        <dbReference type="SAM" id="SignalP"/>
    </source>
</evidence>
<comment type="caution">
    <text evidence="3">The sequence shown here is derived from an EMBL/GenBank/DDBJ whole genome shotgun (WGS) entry which is preliminary data.</text>
</comment>
<evidence type="ECO:0000313" key="3">
    <source>
        <dbReference type="EMBL" id="VDI54599.1"/>
    </source>
</evidence>
<proteinExistence type="predicted"/>
<dbReference type="PANTHER" id="PTHR39069:SF8">
    <property type="entry name" value="FI17111P1"/>
    <property type="match status" value="1"/>
</dbReference>
<dbReference type="OrthoDB" id="6087662at2759"/>
<dbReference type="Proteomes" id="UP000596742">
    <property type="component" value="Unassembled WGS sequence"/>
</dbReference>
<dbReference type="AlphaFoldDB" id="A0A8B6FTS9"/>
<dbReference type="PANTHER" id="PTHR39069">
    <property type="entry name" value="ECDYSONE-INDUCIBLE GENE E1, ISOFORM A"/>
    <property type="match status" value="1"/>
</dbReference>
<keyword evidence="1" id="KW-0472">Membrane</keyword>
<gene>
    <name evidence="3" type="ORF">MGAL_10B030747</name>
</gene>
<feature type="signal peptide" evidence="2">
    <location>
        <begin position="1"/>
        <end position="24"/>
    </location>
</feature>
<feature type="transmembrane region" description="Helical" evidence="1">
    <location>
        <begin position="402"/>
        <end position="420"/>
    </location>
</feature>